<reference evidence="6 7" key="1">
    <citation type="journal article" date="2011" name="J. Bacteriol.">
        <title>Genome sequence of the ethanol-producing Zymomonas mobilis subsp. mobilis lectotype strain ATCC 10988.</title>
        <authorList>
            <person name="Pappas K.M."/>
            <person name="Kouvelis V.N."/>
            <person name="Saunders E."/>
            <person name="Brettin T.S."/>
            <person name="Bruce D."/>
            <person name="Detter C."/>
            <person name="Balakireva M."/>
            <person name="Han C.S."/>
            <person name="Savvakis G."/>
            <person name="Kyrpides N.C."/>
            <person name="Typas M.A."/>
        </authorList>
    </citation>
    <scope>NUCLEOTIDE SEQUENCE [LARGE SCALE GENOMIC DNA]</scope>
    <source>
        <strain evidence="7">ATCC 10988 / DSM 424 / CCUG 17860 / LMG 404 / NCIMB 8938 / NRRL B-806 / ZM1</strain>
    </source>
</reference>
<evidence type="ECO:0000256" key="3">
    <source>
        <dbReference type="ARBA" id="ARBA00022692"/>
    </source>
</evidence>
<dbReference type="HOGENOM" id="CLU_056714_0_0_5"/>
<keyword evidence="3" id="KW-0812">Transmembrane</keyword>
<dbReference type="Gene3D" id="1.20.1440.20">
    <property type="entry name" value="LemA-like domain"/>
    <property type="match status" value="1"/>
</dbReference>
<evidence type="ECO:0000256" key="1">
    <source>
        <dbReference type="ARBA" id="ARBA00004167"/>
    </source>
</evidence>
<dbReference type="PANTHER" id="PTHR34478:SF2">
    <property type="entry name" value="MEMBRANE PROTEIN"/>
    <property type="match status" value="1"/>
</dbReference>
<dbReference type="EMBL" id="CP002850">
    <property type="protein sequence ID" value="AEH62123.1"/>
    <property type="molecule type" value="Genomic_DNA"/>
</dbReference>
<dbReference type="PROSITE" id="PS51257">
    <property type="entry name" value="PROKAR_LIPOPROTEIN"/>
    <property type="match status" value="1"/>
</dbReference>
<keyword evidence="5" id="KW-0472">Membrane</keyword>
<gene>
    <name evidence="6" type="ordered locus">Zmob_0273</name>
</gene>
<dbReference type="InterPro" id="IPR023353">
    <property type="entry name" value="LemA-like_dom_sf"/>
</dbReference>
<dbReference type="KEGG" id="zmm:Zmob_0273"/>
<dbReference type="SUPFAM" id="SSF140478">
    <property type="entry name" value="LemA-like"/>
    <property type="match status" value="1"/>
</dbReference>
<dbReference type="PANTHER" id="PTHR34478">
    <property type="entry name" value="PROTEIN LEMA"/>
    <property type="match status" value="1"/>
</dbReference>
<evidence type="ECO:0000256" key="5">
    <source>
        <dbReference type="ARBA" id="ARBA00023136"/>
    </source>
</evidence>
<comment type="similarity">
    <text evidence="2">Belongs to the LemA family.</text>
</comment>
<organism evidence="6 7">
    <name type="scientific">Zymomonas mobilis subsp. mobilis (strain ATCC 10988 / DSM 424 / LMG 404 / NCIMB 8938 / NRRL B-806 / ZM1)</name>
    <dbReference type="NCBI Taxonomy" id="555217"/>
    <lineage>
        <taxon>Bacteria</taxon>
        <taxon>Pseudomonadati</taxon>
        <taxon>Pseudomonadota</taxon>
        <taxon>Alphaproteobacteria</taxon>
        <taxon>Sphingomonadales</taxon>
        <taxon>Zymomonadaceae</taxon>
        <taxon>Zymomonas</taxon>
    </lineage>
</organism>
<evidence type="ECO:0000313" key="7">
    <source>
        <dbReference type="Proteomes" id="UP000001494"/>
    </source>
</evidence>
<protein>
    <submittedName>
        <fullName evidence="6">LemA family protein</fullName>
    </submittedName>
</protein>
<evidence type="ECO:0000313" key="6">
    <source>
        <dbReference type="EMBL" id="AEH62123.1"/>
    </source>
</evidence>
<dbReference type="RefSeq" id="WP_014500419.1">
    <property type="nucleotide sequence ID" value="NC_017262.1"/>
</dbReference>
<comment type="subcellular location">
    <subcellularLocation>
        <location evidence="1">Membrane</location>
        <topology evidence="1">Single-pass membrane protein</topology>
    </subcellularLocation>
</comment>
<name>A0A0H3FWF0_ZYMMA</name>
<accession>A0A0H3FWF0</accession>
<proteinExistence type="inferred from homology"/>
<dbReference type="GO" id="GO:0016020">
    <property type="term" value="C:membrane"/>
    <property type="evidence" value="ECO:0007669"/>
    <property type="project" value="UniProtKB-SubCell"/>
</dbReference>
<dbReference type="InterPro" id="IPR007156">
    <property type="entry name" value="MamQ_LemA"/>
</dbReference>
<sequence length="208" mass="22737" precursor="true">MSLLRRASPFLLAPVAIVSLSSCGINQIPAAEENAKARWADVQNEYQRRADLIPNLVATVKGYASHEKDVLTAVTEARAKATAINVKVDNPDSMKQFAEAQGHLSMALGRLMSVREQYPQLQADQNFLALQAQLEGTENRITIARRDYNEAVQQYNTLVRTFPNAIGAKIFYGAKPMTPYEATATNAQAAPTVNFDTPAPTTPSNSQN</sequence>
<dbReference type="AlphaFoldDB" id="A0A0H3FWF0"/>
<dbReference type="Pfam" id="PF04011">
    <property type="entry name" value="LemA"/>
    <property type="match status" value="1"/>
</dbReference>
<evidence type="ECO:0000256" key="4">
    <source>
        <dbReference type="ARBA" id="ARBA00022989"/>
    </source>
</evidence>
<dbReference type="Proteomes" id="UP000001494">
    <property type="component" value="Chromosome"/>
</dbReference>
<dbReference type="OrthoDB" id="9804152at2"/>
<dbReference type="eggNOG" id="COG1704">
    <property type="taxonomic scope" value="Bacteria"/>
</dbReference>
<evidence type="ECO:0000256" key="2">
    <source>
        <dbReference type="ARBA" id="ARBA00008854"/>
    </source>
</evidence>
<keyword evidence="4" id="KW-1133">Transmembrane helix</keyword>